<dbReference type="EC" id="2.5.1.18" evidence="1"/>
<dbReference type="PANTHER" id="PTHR11571:SF260">
    <property type="entry name" value="GLUTATHIONE S-TRANSFERASE"/>
    <property type="match status" value="1"/>
</dbReference>
<dbReference type="PROSITE" id="PS50404">
    <property type="entry name" value="GST_NTER"/>
    <property type="match status" value="1"/>
</dbReference>
<dbReference type="InterPro" id="IPR004045">
    <property type="entry name" value="Glutathione_S-Trfase_N"/>
</dbReference>
<evidence type="ECO:0000256" key="4">
    <source>
        <dbReference type="ARBA" id="ARBA00047960"/>
    </source>
</evidence>
<evidence type="ECO:0000259" key="7">
    <source>
        <dbReference type="PROSITE" id="PS50405"/>
    </source>
</evidence>
<dbReference type="CDD" id="cd03192">
    <property type="entry name" value="GST_C_Sigma_like"/>
    <property type="match status" value="1"/>
</dbReference>
<organism evidence="8 9">
    <name type="scientific">Panagrolaimus davidi</name>
    <dbReference type="NCBI Taxonomy" id="227884"/>
    <lineage>
        <taxon>Eukaryota</taxon>
        <taxon>Metazoa</taxon>
        <taxon>Ecdysozoa</taxon>
        <taxon>Nematoda</taxon>
        <taxon>Chromadorea</taxon>
        <taxon>Rhabditida</taxon>
        <taxon>Tylenchina</taxon>
        <taxon>Panagrolaimomorpha</taxon>
        <taxon>Panagrolaimoidea</taxon>
        <taxon>Panagrolaimidae</taxon>
        <taxon>Panagrolaimus</taxon>
    </lineage>
</organism>
<dbReference type="Proteomes" id="UP000887578">
    <property type="component" value="Unplaced"/>
</dbReference>
<dbReference type="InterPro" id="IPR010987">
    <property type="entry name" value="Glutathione-S-Trfase_C-like"/>
</dbReference>
<dbReference type="SFLD" id="SFLDS00019">
    <property type="entry name" value="Glutathione_Transferase_(cytos"/>
    <property type="match status" value="1"/>
</dbReference>
<dbReference type="GO" id="GO:0004364">
    <property type="term" value="F:glutathione transferase activity"/>
    <property type="evidence" value="ECO:0007669"/>
    <property type="project" value="UniProtKB-EC"/>
</dbReference>
<dbReference type="FunFam" id="1.20.1050.10:FF:000031">
    <property type="entry name" value="Glutathione S-Transferase"/>
    <property type="match status" value="1"/>
</dbReference>
<dbReference type="CDD" id="cd03039">
    <property type="entry name" value="GST_N_Sigma_like"/>
    <property type="match status" value="1"/>
</dbReference>
<dbReference type="PANTHER" id="PTHR11571">
    <property type="entry name" value="GLUTATHIONE S-TRANSFERASE"/>
    <property type="match status" value="1"/>
</dbReference>
<dbReference type="SFLD" id="SFLDG00363">
    <property type="entry name" value="AMPS_(cytGST):_Alpha-__Mu-__Pi"/>
    <property type="match status" value="1"/>
</dbReference>
<dbReference type="InterPro" id="IPR040079">
    <property type="entry name" value="Glutathione_S-Trfase"/>
</dbReference>
<dbReference type="GO" id="GO:0006749">
    <property type="term" value="P:glutathione metabolic process"/>
    <property type="evidence" value="ECO:0007669"/>
    <property type="project" value="TreeGrafter"/>
</dbReference>
<protein>
    <recommendedName>
        <fullName evidence="1">glutathione transferase</fullName>
        <ecNumber evidence="1">2.5.1.18</ecNumber>
    </recommendedName>
    <alternativeName>
        <fullName evidence="5">GST class-sigma</fullName>
    </alternativeName>
</protein>
<dbReference type="InterPro" id="IPR036249">
    <property type="entry name" value="Thioredoxin-like_sf"/>
</dbReference>
<feature type="domain" description="GST C-terminal" evidence="7">
    <location>
        <begin position="81"/>
        <end position="205"/>
    </location>
</feature>
<dbReference type="Gene3D" id="1.20.1050.10">
    <property type="match status" value="1"/>
</dbReference>
<dbReference type="InterPro" id="IPR004046">
    <property type="entry name" value="GST_C"/>
</dbReference>
<dbReference type="WBParaSite" id="PDA_v2.g8855.t1">
    <property type="protein sequence ID" value="PDA_v2.g8855.t1"/>
    <property type="gene ID" value="PDA_v2.g8855"/>
</dbReference>
<accession>A0A914RB45</accession>
<keyword evidence="8" id="KW-1185">Reference proteome</keyword>
<evidence type="ECO:0000256" key="1">
    <source>
        <dbReference type="ARBA" id="ARBA00012452"/>
    </source>
</evidence>
<sequence>MADIKLVYFDVRGIGEPARLILKYAKVKFTDERIDWEQWPTIKPKTKNGKLPYLEYDGRTIIESYAIDRFLARKYNLAGKDEFEAALVDSIADIQKDFYNSTLPWLFVARGYVDGNPEDLKKEHVDEPCKTYFPIFSNYLKESKSGFMVSSGLTWVDFVITEFFTTLIQFHPNTFDKYPDLKEYLDRVRKVPELKDYYSKRPNVY</sequence>
<proteinExistence type="inferred from homology"/>
<dbReference type="Pfam" id="PF02798">
    <property type="entry name" value="GST_N"/>
    <property type="match status" value="1"/>
</dbReference>
<dbReference type="InterPro" id="IPR050213">
    <property type="entry name" value="GST_superfamily"/>
</dbReference>
<dbReference type="SFLD" id="SFLDG01205">
    <property type="entry name" value="AMPS.1"/>
    <property type="match status" value="1"/>
</dbReference>
<evidence type="ECO:0000256" key="3">
    <source>
        <dbReference type="ARBA" id="ARBA00038317"/>
    </source>
</evidence>
<dbReference type="GO" id="GO:0005737">
    <property type="term" value="C:cytoplasm"/>
    <property type="evidence" value="ECO:0007669"/>
    <property type="project" value="UniProtKB-ARBA"/>
</dbReference>
<comment type="catalytic activity">
    <reaction evidence="4">
        <text>RX + glutathione = an S-substituted glutathione + a halide anion + H(+)</text>
        <dbReference type="Rhea" id="RHEA:16437"/>
        <dbReference type="ChEBI" id="CHEBI:15378"/>
        <dbReference type="ChEBI" id="CHEBI:16042"/>
        <dbReference type="ChEBI" id="CHEBI:17792"/>
        <dbReference type="ChEBI" id="CHEBI:57925"/>
        <dbReference type="ChEBI" id="CHEBI:90779"/>
        <dbReference type="EC" id="2.5.1.18"/>
    </reaction>
</comment>
<evidence type="ECO:0000313" key="8">
    <source>
        <dbReference type="Proteomes" id="UP000887578"/>
    </source>
</evidence>
<evidence type="ECO:0000313" key="9">
    <source>
        <dbReference type="WBParaSite" id="PDA_v2.g8855.t1"/>
    </source>
</evidence>
<comment type="similarity">
    <text evidence="3">Belongs to the GST superfamily. Sigma family.</text>
</comment>
<dbReference type="AlphaFoldDB" id="A0A914RB45"/>
<feature type="domain" description="GST N-terminal" evidence="6">
    <location>
        <begin position="2"/>
        <end position="79"/>
    </location>
</feature>
<reference evidence="9" key="1">
    <citation type="submission" date="2022-11" db="UniProtKB">
        <authorList>
            <consortium name="WormBaseParasite"/>
        </authorList>
    </citation>
    <scope>IDENTIFICATION</scope>
</reference>
<name>A0A914RB45_9BILA</name>
<dbReference type="SUPFAM" id="SSF52833">
    <property type="entry name" value="Thioredoxin-like"/>
    <property type="match status" value="1"/>
</dbReference>
<evidence type="ECO:0000256" key="5">
    <source>
        <dbReference type="ARBA" id="ARBA00078118"/>
    </source>
</evidence>
<dbReference type="PROSITE" id="PS50405">
    <property type="entry name" value="GST_CTER"/>
    <property type="match status" value="1"/>
</dbReference>
<keyword evidence="2" id="KW-0808">Transferase</keyword>
<dbReference type="Pfam" id="PF14497">
    <property type="entry name" value="GST_C_3"/>
    <property type="match status" value="1"/>
</dbReference>
<dbReference type="SUPFAM" id="SSF47616">
    <property type="entry name" value="GST C-terminal domain-like"/>
    <property type="match status" value="1"/>
</dbReference>
<dbReference type="InterPro" id="IPR036282">
    <property type="entry name" value="Glutathione-S-Trfase_C_sf"/>
</dbReference>
<dbReference type="Gene3D" id="3.40.30.10">
    <property type="entry name" value="Glutaredoxin"/>
    <property type="match status" value="1"/>
</dbReference>
<evidence type="ECO:0000259" key="6">
    <source>
        <dbReference type="PROSITE" id="PS50404"/>
    </source>
</evidence>
<evidence type="ECO:0000256" key="2">
    <source>
        <dbReference type="ARBA" id="ARBA00022679"/>
    </source>
</evidence>